<reference evidence="2" key="1">
    <citation type="submission" date="2021-02" db="EMBL/GenBank/DDBJ databases">
        <authorList>
            <person name="Dougan E. K."/>
            <person name="Rhodes N."/>
            <person name="Thang M."/>
            <person name="Chan C."/>
        </authorList>
    </citation>
    <scope>NUCLEOTIDE SEQUENCE</scope>
</reference>
<evidence type="ECO:0000313" key="3">
    <source>
        <dbReference type="Proteomes" id="UP000604046"/>
    </source>
</evidence>
<dbReference type="AlphaFoldDB" id="A0A812Q7I5"/>
<dbReference type="OrthoDB" id="440515at2759"/>
<proteinExistence type="predicted"/>
<dbReference type="EMBL" id="CAJNDS010002210">
    <property type="protein sequence ID" value="CAE7374374.1"/>
    <property type="molecule type" value="Genomic_DNA"/>
</dbReference>
<sequence length="986" mass="108915">MASLVSAVMPSSGNWSSLARSQLEVLQSLVKKHLEDPSLADIASGDDFTLTSIERGIPRYEHSHLVAALDVILEYQRNRKTTYFTVLGTRAQTSIGTYRHDPRTRLIELLKRWLRTHAANPNITEDEVRRMCGLCRDLLNYPNLFPSRNKTSFMHALSEVYEHLELQLRQVLERDRTCAELAARCLSLSRNLISDVVAFLLLAATHLTQTDSLPSLEVVVLWQSLPASCNPQPSRIDPQLQRAMQDAWQTMIGTLVSNLLSLRWTFHLFAGSGAEEELARAAPEGALAALAESPADSLTESLPAQIRRVRKEFESAHFKTSGLAGPFREPSQQDARENLLVAVESLFDLLYLIGEVLSQFHRISDSLGDYGMIRVALWLHPCLDCMVEKLQRLQSSLKGLNRAVDSELVIAKARGRSLKKPLPSERMSARGHAAIQRATDGRDCHLAALLQSLEELKSHSSPERLPHVVEGLGDACSQLQNVLSSTQFRVLVGDAFPRLPPLANMGRASRPALPESHALEDEAPMGDYSDPEEDQATSACAPIRGSRNGAQSSARARSPQPAADAGSAALSLPLPSRARQDSPEGAFQSCLFFAQKSSRRSGSVPAAIRATWRALYGFKEAALPAAAVPALPAADPAPAGAPADLVTNLPSDGWISHTGPGGRTSWHHKSLGPAPWEESLTKDSAPDTNPFSKDLSKEPLDAPAQSRNMPENPGILKMVTILPPGLSVLTDTARQRQRIHPNLIDRIHAIEYTSGCAYSRVQRDAVVSAGESAEFRTWPGVPCCWFRKGTGWDRFGYLAWVSSRGGSQLLIYEKGSTDQVKTVVDVGAGEVERCCLVGTGILSLEVQRKKRRSSSLGRFSSPHVGGSSRSDAREQKLYFFEFGAYGVPYFLVRNKIDVDIEAELLRQEEEEEEVADNEEGMLQEVTVQTMETVKQELRMLTGMPEVYCISTRRRCRKRHDFPKLVHDIKRAVAEHLRERQRESVLV</sequence>
<dbReference type="Gene3D" id="3.40.50.300">
    <property type="entry name" value="P-loop containing nucleotide triphosphate hydrolases"/>
    <property type="match status" value="1"/>
</dbReference>
<dbReference type="Proteomes" id="UP000604046">
    <property type="component" value="Unassembled WGS sequence"/>
</dbReference>
<feature type="region of interest" description="Disordered" evidence="1">
    <location>
        <begin position="652"/>
        <end position="709"/>
    </location>
</feature>
<evidence type="ECO:0000256" key="1">
    <source>
        <dbReference type="SAM" id="MobiDB-lite"/>
    </source>
</evidence>
<organism evidence="2 3">
    <name type="scientific">Symbiodinium natans</name>
    <dbReference type="NCBI Taxonomy" id="878477"/>
    <lineage>
        <taxon>Eukaryota</taxon>
        <taxon>Sar</taxon>
        <taxon>Alveolata</taxon>
        <taxon>Dinophyceae</taxon>
        <taxon>Suessiales</taxon>
        <taxon>Symbiodiniaceae</taxon>
        <taxon>Symbiodinium</taxon>
    </lineage>
</organism>
<accession>A0A812Q7I5</accession>
<gene>
    <name evidence="2" type="ORF">SNAT2548_LOCUS20454</name>
</gene>
<feature type="region of interest" description="Disordered" evidence="1">
    <location>
        <begin position="542"/>
        <end position="567"/>
    </location>
</feature>
<name>A0A812Q7I5_9DINO</name>
<protein>
    <submittedName>
        <fullName evidence="2">Uncharacterized protein</fullName>
    </submittedName>
</protein>
<keyword evidence="3" id="KW-1185">Reference proteome</keyword>
<evidence type="ECO:0000313" key="2">
    <source>
        <dbReference type="EMBL" id="CAE7374374.1"/>
    </source>
</evidence>
<feature type="compositionally biased region" description="Low complexity" evidence="1">
    <location>
        <begin position="550"/>
        <end position="563"/>
    </location>
</feature>
<comment type="caution">
    <text evidence="2">The sequence shown here is derived from an EMBL/GenBank/DDBJ whole genome shotgun (WGS) entry which is preliminary data.</text>
</comment>
<dbReference type="InterPro" id="IPR027417">
    <property type="entry name" value="P-loop_NTPase"/>
</dbReference>